<evidence type="ECO:0000313" key="1">
    <source>
        <dbReference type="EMBL" id="KAL3274607.1"/>
    </source>
</evidence>
<protein>
    <submittedName>
        <fullName evidence="1">Uncharacterized protein</fullName>
    </submittedName>
</protein>
<dbReference type="AlphaFoldDB" id="A0ABD2N7A8"/>
<comment type="caution">
    <text evidence="1">The sequence shown here is derived from an EMBL/GenBank/DDBJ whole genome shotgun (WGS) entry which is preliminary data.</text>
</comment>
<accession>A0ABD2N7A8</accession>
<sequence length="82" mass="9492">MKYARVKIGEQNVIKQLPAVMGLEKSLKSPLDILLRFFDQQIFTARVHFTNKNTEARSGIYATERDAHERDIVEMMALLRQA</sequence>
<reference evidence="1 2" key="1">
    <citation type="journal article" date="2021" name="BMC Biol.">
        <title>Horizontally acquired antibacterial genes associated with adaptive radiation of ladybird beetles.</title>
        <authorList>
            <person name="Li H.S."/>
            <person name="Tang X.F."/>
            <person name="Huang Y.H."/>
            <person name="Xu Z.Y."/>
            <person name="Chen M.L."/>
            <person name="Du X.Y."/>
            <person name="Qiu B.Y."/>
            <person name="Chen P.T."/>
            <person name="Zhang W."/>
            <person name="Slipinski A."/>
            <person name="Escalona H.E."/>
            <person name="Waterhouse R.M."/>
            <person name="Zwick A."/>
            <person name="Pang H."/>
        </authorList>
    </citation>
    <scope>NUCLEOTIDE SEQUENCE [LARGE SCALE GENOMIC DNA]</scope>
    <source>
        <strain evidence="1">SYSU2018</strain>
    </source>
</reference>
<organism evidence="1 2">
    <name type="scientific">Cryptolaemus montrouzieri</name>
    <dbReference type="NCBI Taxonomy" id="559131"/>
    <lineage>
        <taxon>Eukaryota</taxon>
        <taxon>Metazoa</taxon>
        <taxon>Ecdysozoa</taxon>
        <taxon>Arthropoda</taxon>
        <taxon>Hexapoda</taxon>
        <taxon>Insecta</taxon>
        <taxon>Pterygota</taxon>
        <taxon>Neoptera</taxon>
        <taxon>Endopterygota</taxon>
        <taxon>Coleoptera</taxon>
        <taxon>Polyphaga</taxon>
        <taxon>Cucujiformia</taxon>
        <taxon>Coccinelloidea</taxon>
        <taxon>Coccinellidae</taxon>
        <taxon>Scymninae</taxon>
        <taxon>Scymnini</taxon>
        <taxon>Cryptolaemus</taxon>
    </lineage>
</organism>
<name>A0ABD2N7A8_9CUCU</name>
<proteinExistence type="predicted"/>
<dbReference type="EMBL" id="JABFTP020000062">
    <property type="protein sequence ID" value="KAL3274607.1"/>
    <property type="molecule type" value="Genomic_DNA"/>
</dbReference>
<gene>
    <name evidence="1" type="ORF">HHI36_015988</name>
</gene>
<dbReference type="Proteomes" id="UP001516400">
    <property type="component" value="Unassembled WGS sequence"/>
</dbReference>
<evidence type="ECO:0000313" key="2">
    <source>
        <dbReference type="Proteomes" id="UP001516400"/>
    </source>
</evidence>
<keyword evidence="2" id="KW-1185">Reference proteome</keyword>